<proteinExistence type="predicted"/>
<organism evidence="2 3">
    <name type="scientific">Prorocentrum cordatum</name>
    <dbReference type="NCBI Taxonomy" id="2364126"/>
    <lineage>
        <taxon>Eukaryota</taxon>
        <taxon>Sar</taxon>
        <taxon>Alveolata</taxon>
        <taxon>Dinophyceae</taxon>
        <taxon>Prorocentrales</taxon>
        <taxon>Prorocentraceae</taxon>
        <taxon>Prorocentrum</taxon>
    </lineage>
</organism>
<feature type="compositionally biased region" description="Basic and acidic residues" evidence="1">
    <location>
        <begin position="248"/>
        <end position="267"/>
    </location>
</feature>
<sequence length="277" mass="30879">MLVKSIWLGDRYIYGPQLARALGPRVRNAAEGCPAIDGADRVDDDGRLVGWEGVFDHALEKLDYTSRKDTGLLAEEFFLKIGRISGETFQDWAARFEKHDGELPTQLQAIDADVKEKSRLTPILRGEITATADGDFNSAKTNKTLLTRFLAEASAELDGKTKRERATFENDAGDDEYETGGEADEIYEMVEQLIKLAEENDDEDEPVDLDADNEAFAQFRQAGMMPRDARDLLRQVRVAKDYYPVGAPRDEDGHADKPKGADVDNRIGEYASKGRVT</sequence>
<accession>A0ABN9YIP3</accession>
<evidence type="ECO:0000313" key="2">
    <source>
        <dbReference type="EMBL" id="CAK0911575.1"/>
    </source>
</evidence>
<keyword evidence="3" id="KW-1185">Reference proteome</keyword>
<evidence type="ECO:0000256" key="1">
    <source>
        <dbReference type="SAM" id="MobiDB-lite"/>
    </source>
</evidence>
<name>A0ABN9YIP3_9DINO</name>
<reference evidence="2" key="1">
    <citation type="submission" date="2023-10" db="EMBL/GenBank/DDBJ databases">
        <authorList>
            <person name="Chen Y."/>
            <person name="Shah S."/>
            <person name="Dougan E. K."/>
            <person name="Thang M."/>
            <person name="Chan C."/>
        </authorList>
    </citation>
    <scope>NUCLEOTIDE SEQUENCE [LARGE SCALE GENOMIC DNA]</scope>
</reference>
<dbReference type="EMBL" id="CAUYUJ010022610">
    <property type="protein sequence ID" value="CAK0911575.1"/>
    <property type="molecule type" value="Genomic_DNA"/>
</dbReference>
<evidence type="ECO:0000313" key="3">
    <source>
        <dbReference type="Proteomes" id="UP001189429"/>
    </source>
</evidence>
<protein>
    <submittedName>
        <fullName evidence="2">Uncharacterized protein</fullName>
    </submittedName>
</protein>
<feature type="compositionally biased region" description="Acidic residues" evidence="1">
    <location>
        <begin position="171"/>
        <end position="182"/>
    </location>
</feature>
<gene>
    <name evidence="2" type="ORF">PCOR1329_LOCUS85417</name>
</gene>
<feature type="region of interest" description="Disordered" evidence="1">
    <location>
        <begin position="161"/>
        <end position="182"/>
    </location>
</feature>
<feature type="region of interest" description="Disordered" evidence="1">
    <location>
        <begin position="244"/>
        <end position="277"/>
    </location>
</feature>
<comment type="caution">
    <text evidence="2">The sequence shown here is derived from an EMBL/GenBank/DDBJ whole genome shotgun (WGS) entry which is preliminary data.</text>
</comment>
<dbReference type="Proteomes" id="UP001189429">
    <property type="component" value="Unassembled WGS sequence"/>
</dbReference>